<dbReference type="InterPro" id="IPR051414">
    <property type="entry name" value="Adenylate-forming_Reductase"/>
</dbReference>
<keyword evidence="5" id="KW-1185">Reference proteome</keyword>
<dbReference type="STRING" id="1392250.A0A2I2G3E3"/>
<name>A0A2I2G3E3_9EURO</name>
<dbReference type="Gene3D" id="3.40.50.12780">
    <property type="entry name" value="N-terminal domain of ligase-like"/>
    <property type="match status" value="1"/>
</dbReference>
<dbReference type="PROSITE" id="PS00455">
    <property type="entry name" value="AMP_BINDING"/>
    <property type="match status" value="1"/>
</dbReference>
<evidence type="ECO:0000256" key="1">
    <source>
        <dbReference type="ARBA" id="ARBA00022450"/>
    </source>
</evidence>
<dbReference type="AlphaFoldDB" id="A0A2I2G3E3"/>
<reference evidence="4 5" key="1">
    <citation type="submission" date="2016-12" db="EMBL/GenBank/DDBJ databases">
        <title>The genomes of Aspergillus section Nigri reveals drivers in fungal speciation.</title>
        <authorList>
            <consortium name="DOE Joint Genome Institute"/>
            <person name="Vesth T.C."/>
            <person name="Nybo J."/>
            <person name="Theobald S."/>
            <person name="Brandl J."/>
            <person name="Frisvad J.C."/>
            <person name="Nielsen K.F."/>
            <person name="Lyhne E.K."/>
            <person name="Kogle M.E."/>
            <person name="Kuo A."/>
            <person name="Riley R."/>
            <person name="Clum A."/>
            <person name="Nolan M."/>
            <person name="Lipzen A."/>
            <person name="Salamov A."/>
            <person name="Henrissat B."/>
            <person name="Wiebenga A."/>
            <person name="De Vries R.P."/>
            <person name="Grigoriev I.V."/>
            <person name="Mortensen U.H."/>
            <person name="Andersen M.R."/>
            <person name="Baker S.E."/>
        </authorList>
    </citation>
    <scope>NUCLEOTIDE SEQUENCE [LARGE SCALE GENOMIC DNA]</scope>
    <source>
        <strain evidence="4 5">IBT 23096</strain>
    </source>
</reference>
<dbReference type="GeneID" id="36557453"/>
<dbReference type="Gene3D" id="1.10.1200.10">
    <property type="entry name" value="ACP-like"/>
    <property type="match status" value="1"/>
</dbReference>
<dbReference type="RefSeq" id="XP_024702700.1">
    <property type="nucleotide sequence ID" value="XM_024849754.1"/>
</dbReference>
<dbReference type="InterPro" id="IPR020845">
    <property type="entry name" value="AMP-binding_CS"/>
</dbReference>
<dbReference type="VEuPathDB" id="FungiDB:P170DRAFT_439071"/>
<dbReference type="InterPro" id="IPR036291">
    <property type="entry name" value="NAD(P)-bd_dom_sf"/>
</dbReference>
<dbReference type="InterPro" id="IPR013120">
    <property type="entry name" value="FAR_NAD-bd"/>
</dbReference>
<dbReference type="PROSITE" id="PS50075">
    <property type="entry name" value="CARRIER"/>
    <property type="match status" value="1"/>
</dbReference>
<keyword evidence="1" id="KW-0596">Phosphopantetheine</keyword>
<dbReference type="Pfam" id="PF07993">
    <property type="entry name" value="NAD_binding_4"/>
    <property type="match status" value="1"/>
</dbReference>
<evidence type="ECO:0000256" key="2">
    <source>
        <dbReference type="ARBA" id="ARBA00022553"/>
    </source>
</evidence>
<dbReference type="PANTHER" id="PTHR43439:SF2">
    <property type="entry name" value="ENZYME, PUTATIVE (JCVI)-RELATED"/>
    <property type="match status" value="1"/>
</dbReference>
<feature type="domain" description="Carrier" evidence="3">
    <location>
        <begin position="556"/>
        <end position="635"/>
    </location>
</feature>
<gene>
    <name evidence="4" type="ORF">P170DRAFT_439071</name>
</gene>
<dbReference type="EMBL" id="MSFO01000006">
    <property type="protein sequence ID" value="PLB47398.1"/>
    <property type="molecule type" value="Genomic_DNA"/>
</dbReference>
<dbReference type="SUPFAM" id="SSF56801">
    <property type="entry name" value="Acetyl-CoA synthetase-like"/>
    <property type="match status" value="1"/>
</dbReference>
<dbReference type="InterPro" id="IPR000873">
    <property type="entry name" value="AMP-dep_synth/lig_dom"/>
</dbReference>
<proteinExistence type="predicted"/>
<organism evidence="4 5">
    <name type="scientific">Aspergillus steynii IBT 23096</name>
    <dbReference type="NCBI Taxonomy" id="1392250"/>
    <lineage>
        <taxon>Eukaryota</taxon>
        <taxon>Fungi</taxon>
        <taxon>Dikarya</taxon>
        <taxon>Ascomycota</taxon>
        <taxon>Pezizomycotina</taxon>
        <taxon>Eurotiomycetes</taxon>
        <taxon>Eurotiomycetidae</taxon>
        <taxon>Eurotiales</taxon>
        <taxon>Aspergillaceae</taxon>
        <taxon>Aspergillus</taxon>
        <taxon>Aspergillus subgen. Circumdati</taxon>
    </lineage>
</organism>
<dbReference type="InterPro" id="IPR009081">
    <property type="entry name" value="PP-bd_ACP"/>
</dbReference>
<sequence length="1046" mass="116138">MGIRQYELDDAPKASASDQVVARFGRLHILDDLIRLRAEDIVQHPILAYPKPSNDDRASYEYFTGQDLDCMIDQALCTLMDCGFKPPRGGQAVVALFTLSDMNMVVTFFALSRLGYTVMMLSPRLSAAACVSLLDVVGCDNILYGQTPSIRATMGDILRLKLVACRPLIQRPSLQDTPDSTVMVLHRSRNPEIQKNKTALILHSSGSTGTPKPLFLSHKALMTHPTRGPGLTSFNSLPWYHLHGLSTALQAMYMKKTAYMWDASLPLTATSVVNALEAARPESVQGVPYMLQLLVDSPRGLDALRECKLVTYGGAPCPDELGDRMVQEKVKFGGSFGLTEAGLVAESISRPPGDPYWNYMKFFENIRPYIWMKPISDTLYECVYLAGHPALTTSNSNEPVGSYHSKDVFTPHPHIPERWKYVTRLDDRITLVNGEKVLPLPIEGSIKQSPLIQEAVVVGVSRSVPGLLVFRSEGAKSFSDQEYMDLIWPAIEDANSRAEQFSQISRDMVLTLPADSVCPRTDKGSMIRAQVYARYADTIDALYTKQEHAADGTLELDISGTEEHLMGLCRDELGFNVSGIDSEFFAEGLDSLKAIHLRRLILRDFRIEDSKNVGQNIVFETGTVSRLAQHICAIQSGQETKTTDDVSLMPGLTEKYSSFSSHSPKSQTTPTSRSVILTGATGSMGAHTLYRLLNDDSVSTVYCLTRRTNAKEAILDTLEQKNLVVPSYRTHKIVALNSALDEPDFGVGQSMIDEMKKSVSLIIHTAWPVNFNLPLLSFEPHIKGLYNLINFSLAVNLPAPAVLLFCSSISTALGSKSSEVHETPIEDLNSALEMGYGRSKLIGERIVSNARKSGARTFSLRIGQISGHSKKGLWNDSEALPLMVRSALTLKALPEIDTTCSWLPVDKLVCSMLEIAKACSHKLPEDQQTDEDDTIYNLSNSRTFTWSSLLDTLRQNGFKFDTVPFDRWLELLRESEERGEELVNPAVKLTDHYEAMYGEGSSTPPTFTTEKAEQDSMTLRNGRLRIIQDGILGRYARDWLNRWQTT</sequence>
<dbReference type="SUPFAM" id="SSF51735">
    <property type="entry name" value="NAD(P)-binding Rossmann-fold domains"/>
    <property type="match status" value="1"/>
</dbReference>
<dbReference type="Proteomes" id="UP000234275">
    <property type="component" value="Unassembled WGS sequence"/>
</dbReference>
<dbReference type="Gene3D" id="3.40.50.720">
    <property type="entry name" value="NAD(P)-binding Rossmann-like Domain"/>
    <property type="match status" value="1"/>
</dbReference>
<comment type="caution">
    <text evidence="4">The sequence shown here is derived from an EMBL/GenBank/DDBJ whole genome shotgun (WGS) entry which is preliminary data.</text>
</comment>
<protein>
    <submittedName>
        <fullName evidence="4">Putative NRPS-like enzyme</fullName>
    </submittedName>
</protein>
<dbReference type="SUPFAM" id="SSF47336">
    <property type="entry name" value="ACP-like"/>
    <property type="match status" value="1"/>
</dbReference>
<evidence type="ECO:0000313" key="4">
    <source>
        <dbReference type="EMBL" id="PLB47398.1"/>
    </source>
</evidence>
<dbReference type="PANTHER" id="PTHR43439">
    <property type="entry name" value="PHENYLACETATE-COENZYME A LIGASE"/>
    <property type="match status" value="1"/>
</dbReference>
<dbReference type="Pfam" id="PF00550">
    <property type="entry name" value="PP-binding"/>
    <property type="match status" value="1"/>
</dbReference>
<dbReference type="InterPro" id="IPR042099">
    <property type="entry name" value="ANL_N_sf"/>
</dbReference>
<keyword evidence="2" id="KW-0597">Phosphoprotein</keyword>
<dbReference type="OrthoDB" id="429813at2759"/>
<evidence type="ECO:0000259" key="3">
    <source>
        <dbReference type="PROSITE" id="PS50075"/>
    </source>
</evidence>
<accession>A0A2I2G3E3</accession>
<evidence type="ECO:0000313" key="5">
    <source>
        <dbReference type="Proteomes" id="UP000234275"/>
    </source>
</evidence>
<dbReference type="InterPro" id="IPR036736">
    <property type="entry name" value="ACP-like_sf"/>
</dbReference>
<dbReference type="Pfam" id="PF00501">
    <property type="entry name" value="AMP-binding"/>
    <property type="match status" value="1"/>
</dbReference>
<dbReference type="Pfam" id="PF23562">
    <property type="entry name" value="AMP-binding_C_3"/>
    <property type="match status" value="1"/>
</dbReference>